<evidence type="ECO:0000313" key="1">
    <source>
        <dbReference type="EMBL" id="WTP54415.1"/>
    </source>
</evidence>
<proteinExistence type="predicted"/>
<reference evidence="1" key="1">
    <citation type="submission" date="2022-10" db="EMBL/GenBank/DDBJ databases">
        <title>The complete genomes of actinobacterial strains from the NBC collection.</title>
        <authorList>
            <person name="Joergensen T.S."/>
            <person name="Alvarez Arevalo M."/>
            <person name="Sterndorff E.B."/>
            <person name="Faurdal D."/>
            <person name="Vuksanovic O."/>
            <person name="Mourched A.-S."/>
            <person name="Charusanti P."/>
            <person name="Shaw S."/>
            <person name="Blin K."/>
            <person name="Weber T."/>
        </authorList>
    </citation>
    <scope>NUCLEOTIDE SEQUENCE</scope>
    <source>
        <strain evidence="1">NBC_00189</strain>
    </source>
</reference>
<protein>
    <submittedName>
        <fullName evidence="1">Uncharacterized protein</fullName>
    </submittedName>
</protein>
<organism evidence="1 2">
    <name type="scientific">Streptomyces tauricus</name>
    <dbReference type="NCBI Taxonomy" id="68274"/>
    <lineage>
        <taxon>Bacteria</taxon>
        <taxon>Bacillati</taxon>
        <taxon>Actinomycetota</taxon>
        <taxon>Actinomycetes</taxon>
        <taxon>Kitasatosporales</taxon>
        <taxon>Streptomycetaceae</taxon>
        <taxon>Streptomyces</taxon>
        <taxon>Streptomyces aurantiacus group</taxon>
    </lineage>
</organism>
<dbReference type="EMBL" id="CP108133">
    <property type="protein sequence ID" value="WTP54415.1"/>
    <property type="molecule type" value="Genomic_DNA"/>
</dbReference>
<accession>A0ABZ1JTS8</accession>
<name>A0ABZ1JTS8_9ACTN</name>
<dbReference type="Proteomes" id="UP001432166">
    <property type="component" value="Chromosome"/>
</dbReference>
<keyword evidence="2" id="KW-1185">Reference proteome</keyword>
<sequence length="130" mass="13693">MSGYDYHHAPQDILAERKAIAERVCRELESAGLPAFRLGEGEGEWEGAAVTVDSGADAAGGVTASWKCALGRAAAERLSAGDVQARVIQQSGVVSQHMQQAIFGLLRAAGIDADTDEDDMNPLAVRVVSR</sequence>
<dbReference type="RefSeq" id="WP_328939767.1">
    <property type="nucleotide sequence ID" value="NZ_CP108133.1"/>
</dbReference>
<gene>
    <name evidence="1" type="ORF">OG288_42490</name>
</gene>
<evidence type="ECO:0000313" key="2">
    <source>
        <dbReference type="Proteomes" id="UP001432166"/>
    </source>
</evidence>